<keyword evidence="1" id="KW-0472">Membrane</keyword>
<keyword evidence="3" id="KW-1185">Reference proteome</keyword>
<feature type="transmembrane region" description="Helical" evidence="1">
    <location>
        <begin position="43"/>
        <end position="64"/>
    </location>
</feature>
<gene>
    <name evidence="2" type="ORF">DV711_11545</name>
</gene>
<protein>
    <submittedName>
        <fullName evidence="2">DUF3429 domain-containing protein</fullName>
    </submittedName>
</protein>
<name>A0A369WD07_9GAMM</name>
<organism evidence="2 3">
    <name type="scientific">Motiliproteus coralliicola</name>
    <dbReference type="NCBI Taxonomy" id="2283196"/>
    <lineage>
        <taxon>Bacteria</taxon>
        <taxon>Pseudomonadati</taxon>
        <taxon>Pseudomonadota</taxon>
        <taxon>Gammaproteobacteria</taxon>
        <taxon>Oceanospirillales</taxon>
        <taxon>Oceanospirillaceae</taxon>
        <taxon>Motiliproteus</taxon>
    </lineage>
</organism>
<keyword evidence="1" id="KW-1133">Transmembrane helix</keyword>
<evidence type="ECO:0000256" key="1">
    <source>
        <dbReference type="SAM" id="Phobius"/>
    </source>
</evidence>
<evidence type="ECO:0000313" key="3">
    <source>
        <dbReference type="Proteomes" id="UP000253769"/>
    </source>
</evidence>
<dbReference type="RefSeq" id="WP_114695862.1">
    <property type="nucleotide sequence ID" value="NZ_QQOH01000003.1"/>
</dbReference>
<evidence type="ECO:0000313" key="2">
    <source>
        <dbReference type="EMBL" id="RDE19517.1"/>
    </source>
</evidence>
<dbReference type="Pfam" id="PF11911">
    <property type="entry name" value="DUF3429"/>
    <property type="match status" value="1"/>
</dbReference>
<dbReference type="OrthoDB" id="8591832at2"/>
<sequence length="147" mass="16432">MHTLQRRNQVQVYSWLGVVPFILLGALLPVWPASMQSQAIESFGAYGAVILAFMAGAIWLPAILTEESKPLPTTSIAVLLSLLAFLVVLLPIELGLGLSGSGFLLLLVTEIRLRWKLRYPNWYWSMRIMLTATVTLCHLLAGLWLWL</sequence>
<feature type="transmembrane region" description="Helical" evidence="1">
    <location>
        <begin position="76"/>
        <end position="107"/>
    </location>
</feature>
<reference evidence="2 3" key="1">
    <citation type="submission" date="2018-07" db="EMBL/GenBank/DDBJ databases">
        <title>Motiliproteus coralliicola sp. nov., a bacterium isolated from Coral.</title>
        <authorList>
            <person name="Wang G."/>
        </authorList>
    </citation>
    <scope>NUCLEOTIDE SEQUENCE [LARGE SCALE GENOMIC DNA]</scope>
    <source>
        <strain evidence="2 3">C34</strain>
    </source>
</reference>
<dbReference type="AlphaFoldDB" id="A0A369WD07"/>
<feature type="transmembrane region" description="Helical" evidence="1">
    <location>
        <begin position="128"/>
        <end position="146"/>
    </location>
</feature>
<comment type="caution">
    <text evidence="2">The sequence shown here is derived from an EMBL/GenBank/DDBJ whole genome shotgun (WGS) entry which is preliminary data.</text>
</comment>
<dbReference type="Proteomes" id="UP000253769">
    <property type="component" value="Unassembled WGS sequence"/>
</dbReference>
<dbReference type="InterPro" id="IPR021836">
    <property type="entry name" value="DUF3429"/>
</dbReference>
<accession>A0A369WD07</accession>
<keyword evidence="1" id="KW-0812">Transmembrane</keyword>
<dbReference type="EMBL" id="QQOH01000003">
    <property type="protein sequence ID" value="RDE19517.1"/>
    <property type="molecule type" value="Genomic_DNA"/>
</dbReference>
<proteinExistence type="predicted"/>
<feature type="transmembrane region" description="Helical" evidence="1">
    <location>
        <begin position="12"/>
        <end position="31"/>
    </location>
</feature>